<dbReference type="SMART" id="SM00409">
    <property type="entry name" value="IG"/>
    <property type="match status" value="1"/>
</dbReference>
<dbReference type="InterPro" id="IPR036179">
    <property type="entry name" value="Ig-like_dom_sf"/>
</dbReference>
<dbReference type="Gene3D" id="2.60.40.10">
    <property type="entry name" value="Immunoglobulins"/>
    <property type="match status" value="1"/>
</dbReference>
<reference evidence="4" key="2">
    <citation type="submission" date="2025-08" db="UniProtKB">
        <authorList>
            <consortium name="Ensembl"/>
        </authorList>
    </citation>
    <scope>IDENTIFICATION</scope>
</reference>
<dbReference type="InterPro" id="IPR013783">
    <property type="entry name" value="Ig-like_fold"/>
</dbReference>
<dbReference type="Ensembl" id="ENSCMUT00000019436.2">
    <property type="protein sequence ID" value="ENSCMUP00000018090.2"/>
    <property type="gene ID" value="ENSCMUG00000011188.2"/>
</dbReference>
<dbReference type="PROSITE" id="PS50835">
    <property type="entry name" value="IG_LIKE"/>
    <property type="match status" value="1"/>
</dbReference>
<dbReference type="PANTHER" id="PTHR11860:SF87">
    <property type="entry name" value="CMRF35-LIKE MOLECULE 8"/>
    <property type="match status" value="1"/>
</dbReference>
<proteinExistence type="predicted"/>
<sequence length="239" mass="26501">MRVWAWLHPEGFFVKNHGENSNLGARSWKMRIFLVLTLFLVRATSTGGQAVTGPKQVTVEQGSSLAVSCSYKPRYKLNSKYWCRKNFLRFCLTYIQTDGSEVTVTGDRVSIRDNHTAHAFTVTLSSVTLEDAGRYSCGVKRKRGINRWHSTKVMVSAGNTGLGAKLAVNFPLFPLPPPQCSGCCLDSSISTPCTFMVEVSGQRPLVRVHNRGCGGPQIALILFPLQLFQTQLRTAMRAQ</sequence>
<keyword evidence="3" id="KW-0472">Membrane</keyword>
<dbReference type="SUPFAM" id="SSF48726">
    <property type="entry name" value="Immunoglobulin"/>
    <property type="match status" value="1"/>
</dbReference>
<accession>A0A8U7MVN1</accession>
<dbReference type="PANTHER" id="PTHR11860">
    <property type="entry name" value="POLYMERIC-IMMUNOGLOBULIN RECEPTOR"/>
    <property type="match status" value="1"/>
</dbReference>
<protein>
    <submittedName>
        <fullName evidence="4">Uncharacterized protein</fullName>
    </submittedName>
</protein>
<name>A0A8C3E8E2_CORMO</name>
<dbReference type="InterPro" id="IPR013106">
    <property type="entry name" value="Ig_V-set"/>
</dbReference>
<organism evidence="4 5">
    <name type="scientific">Corvus moneduloides</name>
    <name type="common">New Caledonian crow</name>
    <dbReference type="NCBI Taxonomy" id="1196302"/>
    <lineage>
        <taxon>Eukaryota</taxon>
        <taxon>Metazoa</taxon>
        <taxon>Chordata</taxon>
        <taxon>Craniata</taxon>
        <taxon>Vertebrata</taxon>
        <taxon>Euteleostomi</taxon>
        <taxon>Archelosauria</taxon>
        <taxon>Archosauria</taxon>
        <taxon>Dinosauria</taxon>
        <taxon>Saurischia</taxon>
        <taxon>Theropoda</taxon>
        <taxon>Coelurosauria</taxon>
        <taxon>Aves</taxon>
        <taxon>Neognathae</taxon>
        <taxon>Neoaves</taxon>
        <taxon>Telluraves</taxon>
        <taxon>Australaves</taxon>
        <taxon>Passeriformes</taxon>
        <taxon>Corvoidea</taxon>
        <taxon>Corvidae</taxon>
        <taxon>Corvus</taxon>
    </lineage>
</organism>
<dbReference type="Proteomes" id="UP000694553">
    <property type="component" value="Unassembled WGS sequence"/>
</dbReference>
<dbReference type="Pfam" id="PF07686">
    <property type="entry name" value="V-set"/>
    <property type="match status" value="1"/>
</dbReference>
<gene>
    <name evidence="4" type="primary">LOC116453673</name>
</gene>
<keyword evidence="5" id="KW-1185">Reference proteome</keyword>
<reference evidence="4" key="3">
    <citation type="submission" date="2025-09" db="UniProtKB">
        <authorList>
            <consortium name="Ensembl"/>
        </authorList>
    </citation>
    <scope>IDENTIFICATION</scope>
</reference>
<dbReference type="InterPro" id="IPR050671">
    <property type="entry name" value="CD300_family_receptors"/>
</dbReference>
<evidence type="ECO:0000313" key="4">
    <source>
        <dbReference type="Ensembl" id="ENSCMUP00000018090.2"/>
    </source>
</evidence>
<keyword evidence="2" id="KW-0812">Transmembrane</keyword>
<reference evidence="5" key="1">
    <citation type="submission" date="2019-10" db="EMBL/GenBank/DDBJ databases">
        <title>Corvus moneduloides (New Caledonian crow) genome, bCorMon1, primary haplotype.</title>
        <authorList>
            <person name="Rutz C."/>
            <person name="Fungtammasan C."/>
            <person name="Mountcastle J."/>
            <person name="Formenti G."/>
            <person name="Chow W."/>
            <person name="Howe K."/>
            <person name="Steele M.P."/>
            <person name="Fernandes J."/>
            <person name="Gilbert M.T.P."/>
            <person name="Fedrigo O."/>
            <person name="Jarvis E.D."/>
            <person name="Gemmell N."/>
        </authorList>
    </citation>
    <scope>NUCLEOTIDE SEQUENCE [LARGE SCALE GENOMIC DNA]</scope>
</reference>
<dbReference type="GO" id="GO:0004888">
    <property type="term" value="F:transmembrane signaling receptor activity"/>
    <property type="evidence" value="ECO:0007669"/>
    <property type="project" value="TreeGrafter"/>
</dbReference>
<evidence type="ECO:0000256" key="3">
    <source>
        <dbReference type="ARBA" id="ARBA00023136"/>
    </source>
</evidence>
<evidence type="ECO:0000256" key="1">
    <source>
        <dbReference type="ARBA" id="ARBA00004370"/>
    </source>
</evidence>
<comment type="subcellular location">
    <subcellularLocation>
        <location evidence="1">Membrane</location>
    </subcellularLocation>
</comment>
<dbReference type="InterPro" id="IPR007110">
    <property type="entry name" value="Ig-like_dom"/>
</dbReference>
<evidence type="ECO:0000256" key="2">
    <source>
        <dbReference type="ARBA" id="ARBA00022692"/>
    </source>
</evidence>
<evidence type="ECO:0000313" key="5">
    <source>
        <dbReference type="Proteomes" id="UP000694553"/>
    </source>
</evidence>
<accession>A0A8C3E8E2</accession>
<dbReference type="CDD" id="cd05716">
    <property type="entry name" value="IgV_pIgR_like"/>
    <property type="match status" value="1"/>
</dbReference>
<dbReference type="InterPro" id="IPR003599">
    <property type="entry name" value="Ig_sub"/>
</dbReference>
<dbReference type="GO" id="GO:0005886">
    <property type="term" value="C:plasma membrane"/>
    <property type="evidence" value="ECO:0007669"/>
    <property type="project" value="TreeGrafter"/>
</dbReference>
<dbReference type="AlphaFoldDB" id="A0A8C3E8E2"/>